<evidence type="ECO:0000313" key="2">
    <source>
        <dbReference type="EMBL" id="MBP1932097.1"/>
    </source>
</evidence>
<evidence type="ECO:0000313" key="3">
    <source>
        <dbReference type="Proteomes" id="UP001519343"/>
    </source>
</evidence>
<name>A0ABS4GPP5_9BACL</name>
<evidence type="ECO:0000256" key="1">
    <source>
        <dbReference type="SAM" id="SignalP"/>
    </source>
</evidence>
<protein>
    <recommendedName>
        <fullName evidence="4">Peptidase</fullName>
    </recommendedName>
</protein>
<dbReference type="Proteomes" id="UP001519343">
    <property type="component" value="Unassembled WGS sequence"/>
</dbReference>
<proteinExistence type="predicted"/>
<keyword evidence="1" id="KW-0732">Signal</keyword>
<organism evidence="2 3">
    <name type="scientific">Ammoniphilus resinae</name>
    <dbReference type="NCBI Taxonomy" id="861532"/>
    <lineage>
        <taxon>Bacteria</taxon>
        <taxon>Bacillati</taxon>
        <taxon>Bacillota</taxon>
        <taxon>Bacilli</taxon>
        <taxon>Bacillales</taxon>
        <taxon>Paenibacillaceae</taxon>
        <taxon>Aneurinibacillus group</taxon>
        <taxon>Ammoniphilus</taxon>
    </lineage>
</organism>
<keyword evidence="3" id="KW-1185">Reference proteome</keyword>
<feature type="signal peptide" evidence="1">
    <location>
        <begin position="1"/>
        <end position="26"/>
    </location>
</feature>
<dbReference type="EMBL" id="JAGGKT010000005">
    <property type="protein sequence ID" value="MBP1932097.1"/>
    <property type="molecule type" value="Genomic_DNA"/>
</dbReference>
<reference evidence="2 3" key="1">
    <citation type="submission" date="2021-03" db="EMBL/GenBank/DDBJ databases">
        <title>Genomic Encyclopedia of Type Strains, Phase IV (KMG-IV): sequencing the most valuable type-strain genomes for metagenomic binning, comparative biology and taxonomic classification.</title>
        <authorList>
            <person name="Goeker M."/>
        </authorList>
    </citation>
    <scope>NUCLEOTIDE SEQUENCE [LARGE SCALE GENOMIC DNA]</scope>
    <source>
        <strain evidence="2 3">DSM 24738</strain>
    </source>
</reference>
<gene>
    <name evidence="2" type="ORF">J2Z37_002098</name>
</gene>
<sequence length="570" mass="64281">MKTKRWNKIIVSLLAASLMATTPVLANGSAVQQEQAQVMPMEMKQELSAKAKQGLDKLYQLVPELKNLEVKFQNLMPANEWSPAVWSIQMDNLPENGRPEVGGLFSHAYIELLADSGELRSFSMNVPSWTSKKAPTESLARKKAQEFLEGVWGKERLEKYQQSSQFYMGQHGSADENGNKLEWTTGGVQYERLINDIPYLGENITIDIDQAGHVHNFYSNIQANLDESKFPAPLKAISKADAEKAFLKNLNMELVYSGQQPVGKWAVASNQKMETRTVLKYEPTWLAQIDAVTGKATDTYYHAPKKQTVNVQAGGQKLKVQSLEDAKKFFKDTFGVDLSNLQVEQSTEDDHPYGDYSLVNYHFHPDYSVPQEQPMRYATITVNKKTSEVVYAYIQDEARMGKKAVISEEEAIKKGVDFLQTYVQSDVKEADLQVFAPHKMEDNIPAWVDKSKLGEQRMDPAPEYHLTVREHHNGIPVEDRFYSVTVDAVTGKISGVGLPLDAKRVELPEAKNVITSEQAADAYLKKFPLKLAYIWEDYMGQKAPKPQLIYIPTYPDGAYYIDALTGKVEE</sequence>
<comment type="caution">
    <text evidence="2">The sequence shown here is derived from an EMBL/GenBank/DDBJ whole genome shotgun (WGS) entry which is preliminary data.</text>
</comment>
<accession>A0ABS4GPP5</accession>
<dbReference type="RefSeq" id="WP_209810164.1">
    <property type="nucleotide sequence ID" value="NZ_JAGGKT010000005.1"/>
</dbReference>
<feature type="chain" id="PRO_5046936912" description="Peptidase" evidence="1">
    <location>
        <begin position="27"/>
        <end position="570"/>
    </location>
</feature>
<evidence type="ECO:0008006" key="4">
    <source>
        <dbReference type="Google" id="ProtNLM"/>
    </source>
</evidence>